<dbReference type="OrthoDB" id="10641122at2759"/>
<dbReference type="Proteomes" id="UP000756921">
    <property type="component" value="Unassembled WGS sequence"/>
</dbReference>
<feature type="compositionally biased region" description="Basic and acidic residues" evidence="1">
    <location>
        <begin position="174"/>
        <end position="199"/>
    </location>
</feature>
<proteinExistence type="predicted"/>
<keyword evidence="3" id="KW-1185">Reference proteome</keyword>
<evidence type="ECO:0000313" key="2">
    <source>
        <dbReference type="EMBL" id="KAF9731727.1"/>
    </source>
</evidence>
<comment type="caution">
    <text evidence="2">The sequence shown here is derived from an EMBL/GenBank/DDBJ whole genome shotgun (WGS) entry which is preliminary data.</text>
</comment>
<organism evidence="2 3">
    <name type="scientific">Paraphaeosphaeria minitans</name>
    <dbReference type="NCBI Taxonomy" id="565426"/>
    <lineage>
        <taxon>Eukaryota</taxon>
        <taxon>Fungi</taxon>
        <taxon>Dikarya</taxon>
        <taxon>Ascomycota</taxon>
        <taxon>Pezizomycotina</taxon>
        <taxon>Dothideomycetes</taxon>
        <taxon>Pleosporomycetidae</taxon>
        <taxon>Pleosporales</taxon>
        <taxon>Massarineae</taxon>
        <taxon>Didymosphaeriaceae</taxon>
        <taxon>Paraphaeosphaeria</taxon>
    </lineage>
</organism>
<accession>A0A9P6GA49</accession>
<dbReference type="AlphaFoldDB" id="A0A9P6GA49"/>
<evidence type="ECO:0000313" key="3">
    <source>
        <dbReference type="Proteomes" id="UP000756921"/>
    </source>
</evidence>
<name>A0A9P6GA49_9PLEO</name>
<feature type="compositionally biased region" description="Basic residues" evidence="1">
    <location>
        <begin position="160"/>
        <end position="172"/>
    </location>
</feature>
<dbReference type="EMBL" id="WJXW01000012">
    <property type="protein sequence ID" value="KAF9731727.1"/>
    <property type="molecule type" value="Genomic_DNA"/>
</dbReference>
<gene>
    <name evidence="2" type="ORF">PMIN01_10744</name>
</gene>
<feature type="region of interest" description="Disordered" evidence="1">
    <location>
        <begin position="139"/>
        <end position="208"/>
    </location>
</feature>
<protein>
    <submittedName>
        <fullName evidence="2">Uncharacterized protein</fullName>
    </submittedName>
</protein>
<evidence type="ECO:0000256" key="1">
    <source>
        <dbReference type="SAM" id="MobiDB-lite"/>
    </source>
</evidence>
<reference evidence="2" key="1">
    <citation type="journal article" date="2020" name="Mol. Plant Microbe Interact.">
        <title>Genome Sequence of the Biocontrol Agent Coniothyrium minitans strain Conio (IMI 134523).</title>
        <authorList>
            <person name="Patel D."/>
            <person name="Shittu T.A."/>
            <person name="Baroncelli R."/>
            <person name="Muthumeenakshi S."/>
            <person name="Osborne T.H."/>
            <person name="Janganan T.K."/>
            <person name="Sreenivasaprasad S."/>
        </authorList>
    </citation>
    <scope>NUCLEOTIDE SEQUENCE</scope>
    <source>
        <strain evidence="2">Conio</strain>
    </source>
</reference>
<sequence length="208" mass="23920">MPSRAERLAGRACSEEWFRVLDAGRACSEEWSRVLDALTHQASLLVAVRPVTAGVTDAHTVRFKDDWMAEKTIGFRLKEERIAMRRKKRIEQMEIGWEAGTFVHKFYTWLHKKSMASLAKKHKEFMQVPELAEMYTKMSREEPSGWKPPQTDKSPSASHPAKKHAGSSKAHKAVSAERKAGSEQLIKHLREKEMRLKKELKPKRGKKD</sequence>